<evidence type="ECO:0000313" key="3">
    <source>
        <dbReference type="Proteomes" id="UP000783742"/>
    </source>
</evidence>
<dbReference type="EMBL" id="JAHLQO010000004">
    <property type="protein sequence ID" value="MBU5669577.1"/>
    <property type="molecule type" value="Genomic_DNA"/>
</dbReference>
<accession>A0ABS6FHC4</accession>
<feature type="domain" description="IrrE N-terminal-like" evidence="1">
    <location>
        <begin position="9"/>
        <end position="81"/>
    </location>
</feature>
<dbReference type="Pfam" id="PF06114">
    <property type="entry name" value="Peptidase_M78"/>
    <property type="match status" value="1"/>
</dbReference>
<reference evidence="2 3" key="1">
    <citation type="submission" date="2021-06" db="EMBL/GenBank/DDBJ databases">
        <authorList>
            <person name="Sun Q."/>
            <person name="Li D."/>
        </authorList>
    </citation>
    <scope>NUCLEOTIDE SEQUENCE [LARGE SCALE GENOMIC DNA]</scope>
    <source>
        <strain evidence="2 3">MSJ-1</strain>
    </source>
</reference>
<name>A0ABS6FHC4_9FIRM</name>
<comment type="caution">
    <text evidence="2">The sequence shown here is derived from an EMBL/GenBank/DDBJ whole genome shotgun (WGS) entry which is preliminary data.</text>
</comment>
<keyword evidence="3" id="KW-1185">Reference proteome</keyword>
<evidence type="ECO:0000259" key="1">
    <source>
        <dbReference type="Pfam" id="PF06114"/>
    </source>
</evidence>
<gene>
    <name evidence="2" type="ORF">KQI68_06950</name>
</gene>
<evidence type="ECO:0000313" key="2">
    <source>
        <dbReference type="EMBL" id="MBU5669577.1"/>
    </source>
</evidence>
<dbReference type="InterPro" id="IPR010359">
    <property type="entry name" value="IrrE_HExxH"/>
</dbReference>
<sequence length="107" mass="12698">MPAKIKGYTLKIYRSNLIYINENLNEIETRNTILHELGHIFCKHDENRIFTSLKTHQVTSKLENQADLFTVAMLINALEEEELERYNLKQLSYMLGISEELLKLYFF</sequence>
<dbReference type="Proteomes" id="UP000783742">
    <property type="component" value="Unassembled WGS sequence"/>
</dbReference>
<proteinExistence type="predicted"/>
<protein>
    <submittedName>
        <fullName evidence="2">ImmA/IrrE family metallo-endopeptidase</fullName>
    </submittedName>
</protein>
<organism evidence="2 3">
    <name type="scientific">Peptoniphilus ovalis</name>
    <dbReference type="NCBI Taxonomy" id="2841503"/>
    <lineage>
        <taxon>Bacteria</taxon>
        <taxon>Bacillati</taxon>
        <taxon>Bacillota</taxon>
        <taxon>Tissierellia</taxon>
        <taxon>Tissierellales</taxon>
        <taxon>Peptoniphilaceae</taxon>
        <taxon>Peptoniphilus</taxon>
    </lineage>
</organism>